<dbReference type="AlphaFoldDB" id="A0A2T3ABF6"/>
<reference evidence="2 3" key="1">
    <citation type="journal article" date="2018" name="Mycol. Prog.">
        <title>Coniella lustricola, a new species from submerged detritus.</title>
        <authorList>
            <person name="Raudabaugh D.B."/>
            <person name="Iturriaga T."/>
            <person name="Carver A."/>
            <person name="Mondo S."/>
            <person name="Pangilinan J."/>
            <person name="Lipzen A."/>
            <person name="He G."/>
            <person name="Amirebrahimi M."/>
            <person name="Grigoriev I.V."/>
            <person name="Miller A.N."/>
        </authorList>
    </citation>
    <scope>NUCLEOTIDE SEQUENCE [LARGE SCALE GENOMIC DNA]</scope>
    <source>
        <strain evidence="2 3">B22-T-1</strain>
    </source>
</reference>
<keyword evidence="3" id="KW-1185">Reference proteome</keyword>
<protein>
    <recommendedName>
        <fullName evidence="4">Secreted protein</fullName>
    </recommendedName>
</protein>
<proteinExistence type="predicted"/>
<accession>A0A2T3ABF6</accession>
<organism evidence="2 3">
    <name type="scientific">Coniella lustricola</name>
    <dbReference type="NCBI Taxonomy" id="2025994"/>
    <lineage>
        <taxon>Eukaryota</taxon>
        <taxon>Fungi</taxon>
        <taxon>Dikarya</taxon>
        <taxon>Ascomycota</taxon>
        <taxon>Pezizomycotina</taxon>
        <taxon>Sordariomycetes</taxon>
        <taxon>Sordariomycetidae</taxon>
        <taxon>Diaporthales</taxon>
        <taxon>Schizoparmaceae</taxon>
        <taxon>Coniella</taxon>
    </lineage>
</organism>
<evidence type="ECO:0000313" key="2">
    <source>
        <dbReference type="EMBL" id="PSR90453.1"/>
    </source>
</evidence>
<feature type="signal peptide" evidence="1">
    <location>
        <begin position="1"/>
        <end position="24"/>
    </location>
</feature>
<evidence type="ECO:0000313" key="3">
    <source>
        <dbReference type="Proteomes" id="UP000241462"/>
    </source>
</evidence>
<dbReference type="Proteomes" id="UP000241462">
    <property type="component" value="Unassembled WGS sequence"/>
</dbReference>
<gene>
    <name evidence="2" type="ORF">BD289DRAFT_430857</name>
</gene>
<feature type="chain" id="PRO_5015462663" description="Secreted protein" evidence="1">
    <location>
        <begin position="25"/>
        <end position="96"/>
    </location>
</feature>
<dbReference type="EMBL" id="KZ678419">
    <property type="protein sequence ID" value="PSR90453.1"/>
    <property type="molecule type" value="Genomic_DNA"/>
</dbReference>
<sequence length="96" mass="10752">MASPSVWLLSLRAICCIPSIPVHSTKLCKYVNLPLSPECLFQTVSQPPWHKTHGITWVPSKHAVRNLFCSCLRDIQGYQGDGKKIPAMKHRNTLAV</sequence>
<dbReference type="InParanoid" id="A0A2T3ABF6"/>
<name>A0A2T3ABF6_9PEZI</name>
<keyword evidence="1" id="KW-0732">Signal</keyword>
<evidence type="ECO:0000256" key="1">
    <source>
        <dbReference type="SAM" id="SignalP"/>
    </source>
</evidence>
<evidence type="ECO:0008006" key="4">
    <source>
        <dbReference type="Google" id="ProtNLM"/>
    </source>
</evidence>